<evidence type="ECO:0000313" key="1">
    <source>
        <dbReference type="EMBL" id="KAI0060129.1"/>
    </source>
</evidence>
<sequence>MPGQLIVSAVAFPYAAAALAYHTEQAKLIFDPLATVPVLEILDHKIVAEDVIVNALEGMAHISGDTTKFPALAKTLKNPTTLDQTIAALDFLDDHLTFRTFLVGHDITLADWVVWGAIKGSTRILGLLKNRSHRHVHLLRWFSFLGNIPTTLSLLASLNEAKAAGARSAAKTASSFALGLPGATAGQVVTRFPPEPSGYLHMGHAKAAILNQYFSLMYDGKLIIRFDDTNPSKELVRDLRLLNIFGDAVTHTSDYFSQLYQLVIKMIETGKAYADDTDNNERRAFPCSCSEQHGPQSKMAYERWHAMPSSRRNASVEDSLRLLSEMSAGSEEGLRWCIRAKISVDDQNKTLRDPVIYRTNLVTHHRTGDMWSVYPTYDFACAVVDSLEGVTHALRTNEYRERNAQYHWIVEALGLRRVTVLDFSRLNFVHTLLSKRKLQWFVDRGLVSGWDDPRLPTIRGIRRRGMTVEAIRQFMLSQGPSQEVVSLEWDSIWALNKKIIDPVAPRFCAVLKDSIVQVTIHGGPEICETMQHPKHKKNADIGEKAVVYSSSILVDKVDAASFGDSEEITLMYWGNAVVRSRAVLPSGQITGLDLKIDGDFKPTDKKITWLAASRPGHPLVDVVLVDYDYLITQKKLGDGDKVEDALTPVTEFRRDAVADANIERKGYYILDGTVDASQHDTKPLVFIRVPDGRAASLSSKAAAYNAAE</sequence>
<proteinExistence type="predicted"/>
<organism evidence="1 2">
    <name type="scientific">Artomyces pyxidatus</name>
    <dbReference type="NCBI Taxonomy" id="48021"/>
    <lineage>
        <taxon>Eukaryota</taxon>
        <taxon>Fungi</taxon>
        <taxon>Dikarya</taxon>
        <taxon>Basidiomycota</taxon>
        <taxon>Agaricomycotina</taxon>
        <taxon>Agaricomycetes</taxon>
        <taxon>Russulales</taxon>
        <taxon>Auriscalpiaceae</taxon>
        <taxon>Artomyces</taxon>
    </lineage>
</organism>
<keyword evidence="2" id="KW-1185">Reference proteome</keyword>
<dbReference type="Proteomes" id="UP000814140">
    <property type="component" value="Unassembled WGS sequence"/>
</dbReference>
<accession>A0ACB8SU65</accession>
<protein>
    <submittedName>
        <fullName evidence="1">Glutamyl-tRNA synthetase</fullName>
    </submittedName>
</protein>
<reference evidence="1" key="1">
    <citation type="submission" date="2021-03" db="EMBL/GenBank/DDBJ databases">
        <authorList>
            <consortium name="DOE Joint Genome Institute"/>
            <person name="Ahrendt S."/>
            <person name="Looney B.P."/>
            <person name="Miyauchi S."/>
            <person name="Morin E."/>
            <person name="Drula E."/>
            <person name="Courty P.E."/>
            <person name="Chicoki N."/>
            <person name="Fauchery L."/>
            <person name="Kohler A."/>
            <person name="Kuo A."/>
            <person name="Labutti K."/>
            <person name="Pangilinan J."/>
            <person name="Lipzen A."/>
            <person name="Riley R."/>
            <person name="Andreopoulos W."/>
            <person name="He G."/>
            <person name="Johnson J."/>
            <person name="Barry K.W."/>
            <person name="Grigoriev I.V."/>
            <person name="Nagy L."/>
            <person name="Hibbett D."/>
            <person name="Henrissat B."/>
            <person name="Matheny P.B."/>
            <person name="Labbe J."/>
            <person name="Martin F."/>
        </authorList>
    </citation>
    <scope>NUCLEOTIDE SEQUENCE</scope>
    <source>
        <strain evidence="1">HHB10654</strain>
    </source>
</reference>
<name>A0ACB8SU65_9AGAM</name>
<reference evidence="1" key="2">
    <citation type="journal article" date="2022" name="New Phytol.">
        <title>Evolutionary transition to the ectomycorrhizal habit in the genomes of a hyperdiverse lineage of mushroom-forming fungi.</title>
        <authorList>
            <person name="Looney B."/>
            <person name="Miyauchi S."/>
            <person name="Morin E."/>
            <person name="Drula E."/>
            <person name="Courty P.E."/>
            <person name="Kohler A."/>
            <person name="Kuo A."/>
            <person name="LaButti K."/>
            <person name="Pangilinan J."/>
            <person name="Lipzen A."/>
            <person name="Riley R."/>
            <person name="Andreopoulos W."/>
            <person name="He G."/>
            <person name="Johnson J."/>
            <person name="Nolan M."/>
            <person name="Tritt A."/>
            <person name="Barry K.W."/>
            <person name="Grigoriev I.V."/>
            <person name="Nagy L.G."/>
            <person name="Hibbett D."/>
            <person name="Henrissat B."/>
            <person name="Matheny P.B."/>
            <person name="Labbe J."/>
            <person name="Martin F.M."/>
        </authorList>
    </citation>
    <scope>NUCLEOTIDE SEQUENCE</scope>
    <source>
        <strain evidence="1">HHB10654</strain>
    </source>
</reference>
<comment type="caution">
    <text evidence="1">The sequence shown here is derived from an EMBL/GenBank/DDBJ whole genome shotgun (WGS) entry which is preliminary data.</text>
</comment>
<gene>
    <name evidence="1" type="ORF">BV25DRAFT_1871337</name>
</gene>
<evidence type="ECO:0000313" key="2">
    <source>
        <dbReference type="Proteomes" id="UP000814140"/>
    </source>
</evidence>
<dbReference type="EMBL" id="MU277221">
    <property type="protein sequence ID" value="KAI0060129.1"/>
    <property type="molecule type" value="Genomic_DNA"/>
</dbReference>